<dbReference type="InterPro" id="IPR038071">
    <property type="entry name" value="UROD/MetE-like_sf"/>
</dbReference>
<evidence type="ECO:0000259" key="1">
    <source>
        <dbReference type="Pfam" id="PF01208"/>
    </source>
</evidence>
<accession>A0A212LLF8</accession>
<evidence type="ECO:0000313" key="2">
    <source>
        <dbReference type="EMBL" id="SCM78381.1"/>
    </source>
</evidence>
<dbReference type="SUPFAM" id="SSF51726">
    <property type="entry name" value="UROD/MetE-like"/>
    <property type="match status" value="1"/>
</dbReference>
<name>A0A212LLF8_9FIRM</name>
<sequence>MMTYRERMLATLEGRPTDCIPFVPRLDLWYRANKYKGTLPDKYKNATLMQIVEDLDIGVHTVSADRSLYDDSLDIVDRALGIWRVHHKPHRPALKNIKRNITYQGDTTIVEYLTPHGNIRTKTVYDESMRKAGISLSHVSEHAIKSVDDFEAVGYIFENMDVYADYEGMERQKEEIGDRALLVGTANMGASAMHYIIHELMPYDLFFCEYYDNYDELVRLAERITPYFNKVVDIAANSPADIIQSGTNYDASITWPPFFEKHIMPNMIETADKLHAKGKFMLNHTDGENKGLLQYYVQGKLDIADSICPAPMTSQTLREIREAFDGKITIWGGIPSVSVLENSMSDYEFESYLDDLFLQMGKGDHLILSIADTAPPEMKFSRLERIARLAKEFGPVNP</sequence>
<dbReference type="EMBL" id="FMJE01000002">
    <property type="protein sequence ID" value="SCM78381.1"/>
    <property type="molecule type" value="Genomic_DNA"/>
</dbReference>
<dbReference type="GO" id="GO:0006779">
    <property type="term" value="P:porphyrin-containing compound biosynthetic process"/>
    <property type="evidence" value="ECO:0007669"/>
    <property type="project" value="InterPro"/>
</dbReference>
<dbReference type="RefSeq" id="WP_288183069.1">
    <property type="nucleotide sequence ID" value="NZ_LT608335.1"/>
</dbReference>
<protein>
    <recommendedName>
        <fullName evidence="1">Uroporphyrinogen decarboxylase (URO-D) domain-containing protein</fullName>
    </recommendedName>
</protein>
<dbReference type="Pfam" id="PF01208">
    <property type="entry name" value="URO-D"/>
    <property type="match status" value="1"/>
</dbReference>
<gene>
    <name evidence="2" type="ORF">KL86SPO_20010</name>
</gene>
<dbReference type="InterPro" id="IPR000257">
    <property type="entry name" value="Uroporphyrinogen_deCOase"/>
</dbReference>
<proteinExistence type="predicted"/>
<feature type="domain" description="Uroporphyrinogen decarboxylase (URO-D)" evidence="1">
    <location>
        <begin position="139"/>
        <end position="391"/>
    </location>
</feature>
<dbReference type="Gene3D" id="3.20.20.210">
    <property type="match status" value="1"/>
</dbReference>
<organism evidence="2">
    <name type="scientific">uncultured Sporomusa sp</name>
    <dbReference type="NCBI Taxonomy" id="307249"/>
    <lineage>
        <taxon>Bacteria</taxon>
        <taxon>Bacillati</taxon>
        <taxon>Bacillota</taxon>
        <taxon>Negativicutes</taxon>
        <taxon>Selenomonadales</taxon>
        <taxon>Sporomusaceae</taxon>
        <taxon>Sporomusa</taxon>
        <taxon>environmental samples</taxon>
    </lineage>
</organism>
<reference evidence="2" key="1">
    <citation type="submission" date="2016-08" db="EMBL/GenBank/DDBJ databases">
        <authorList>
            <person name="Seilhamer J.J."/>
        </authorList>
    </citation>
    <scope>NUCLEOTIDE SEQUENCE</scope>
    <source>
        <strain evidence="2">86</strain>
    </source>
</reference>
<dbReference type="AlphaFoldDB" id="A0A212LLF8"/>
<dbReference type="GO" id="GO:0004853">
    <property type="term" value="F:uroporphyrinogen decarboxylase activity"/>
    <property type="evidence" value="ECO:0007669"/>
    <property type="project" value="InterPro"/>
</dbReference>